<dbReference type="Proteomes" id="UP001500394">
    <property type="component" value="Unassembled WGS sequence"/>
</dbReference>
<dbReference type="InterPro" id="IPR058532">
    <property type="entry name" value="YjbR/MT2646/Rv2570-like"/>
</dbReference>
<keyword evidence="1" id="KW-0238">DNA-binding</keyword>
<dbReference type="InterPro" id="IPR038056">
    <property type="entry name" value="YjbR-like_sf"/>
</dbReference>
<evidence type="ECO:0000313" key="1">
    <source>
        <dbReference type="EMBL" id="GAA4519011.1"/>
    </source>
</evidence>
<name>A0ABP8R6W9_9SPHI</name>
<proteinExistence type="predicted"/>
<accession>A0ABP8R6W9</accession>
<gene>
    <name evidence="1" type="ORF">GCM10023173_21340</name>
</gene>
<comment type="caution">
    <text evidence="1">The sequence shown here is derived from an EMBL/GenBank/DDBJ whole genome shotgun (WGS) entry which is preliminary data.</text>
</comment>
<dbReference type="Pfam" id="PF04237">
    <property type="entry name" value="YjbR"/>
    <property type="match status" value="1"/>
</dbReference>
<keyword evidence="2" id="KW-1185">Reference proteome</keyword>
<dbReference type="PANTHER" id="PTHR35145">
    <property type="entry name" value="CYTOPLASMIC PROTEIN-RELATED"/>
    <property type="match status" value="1"/>
</dbReference>
<reference evidence="2" key="1">
    <citation type="journal article" date="2019" name="Int. J. Syst. Evol. Microbiol.">
        <title>The Global Catalogue of Microorganisms (GCM) 10K type strain sequencing project: providing services to taxonomists for standard genome sequencing and annotation.</title>
        <authorList>
            <consortium name="The Broad Institute Genomics Platform"/>
            <consortium name="The Broad Institute Genome Sequencing Center for Infectious Disease"/>
            <person name="Wu L."/>
            <person name="Ma J."/>
        </authorList>
    </citation>
    <scope>NUCLEOTIDE SEQUENCE [LARGE SCALE GENOMIC DNA]</scope>
    <source>
        <strain evidence="2">JCM 17858</strain>
    </source>
</reference>
<dbReference type="EMBL" id="BAABGR010000035">
    <property type="protein sequence ID" value="GAA4519011.1"/>
    <property type="molecule type" value="Genomic_DNA"/>
</dbReference>
<dbReference type="SUPFAM" id="SSF142906">
    <property type="entry name" value="YjbR-like"/>
    <property type="match status" value="1"/>
</dbReference>
<dbReference type="PANTHER" id="PTHR35145:SF1">
    <property type="entry name" value="CYTOPLASMIC PROTEIN"/>
    <property type="match status" value="1"/>
</dbReference>
<dbReference type="InterPro" id="IPR007351">
    <property type="entry name" value="YjbR"/>
</dbReference>
<dbReference type="Gene3D" id="3.90.1150.30">
    <property type="match status" value="1"/>
</dbReference>
<protein>
    <submittedName>
        <fullName evidence="1">MmcQ/YjbR family DNA-binding protein</fullName>
    </submittedName>
</protein>
<evidence type="ECO:0000313" key="2">
    <source>
        <dbReference type="Proteomes" id="UP001500394"/>
    </source>
</evidence>
<organism evidence="1 2">
    <name type="scientific">Sphingobacterium thermophilum</name>
    <dbReference type="NCBI Taxonomy" id="768534"/>
    <lineage>
        <taxon>Bacteria</taxon>
        <taxon>Pseudomonadati</taxon>
        <taxon>Bacteroidota</taxon>
        <taxon>Sphingobacteriia</taxon>
        <taxon>Sphingobacteriales</taxon>
        <taxon>Sphingobacteriaceae</taxon>
        <taxon>Sphingobacterium</taxon>
    </lineage>
</organism>
<sequence length="120" mass="14192">MHIEDIRLYCLSKSTQVVEELPFGPDTLVFKIGGKIFLLISLDQYDEIRFNVKCDPDYAEELRERYSQTVFPGYHMNKKHWNTVYVGRELQEKELKALIDHSYELVVQSLPRSVRNNINK</sequence>
<dbReference type="GO" id="GO:0003677">
    <property type="term" value="F:DNA binding"/>
    <property type="evidence" value="ECO:0007669"/>
    <property type="project" value="UniProtKB-KW"/>
</dbReference>
<dbReference type="RefSeq" id="WP_345068311.1">
    <property type="nucleotide sequence ID" value="NZ_BAABGR010000035.1"/>
</dbReference>